<dbReference type="GO" id="GO:0160147">
    <property type="term" value="F:tRNA pseudouridine(38-40) synthase activity"/>
    <property type="evidence" value="ECO:0007669"/>
    <property type="project" value="UniProtKB-EC"/>
</dbReference>
<protein>
    <recommendedName>
        <fullName evidence="4">tRNA pseudouridine synthase</fullName>
        <ecNumber evidence="4">5.4.99.12</ecNumber>
    </recommendedName>
</protein>
<keyword evidence="2 4" id="KW-0819">tRNA processing</keyword>
<name>A0A7I8L7E8_SPIIN</name>
<keyword evidence="3 4" id="KW-0413">Isomerase</keyword>
<reference evidence="6" key="1">
    <citation type="submission" date="2020-02" db="EMBL/GenBank/DDBJ databases">
        <authorList>
            <person name="Scholz U."/>
            <person name="Mascher M."/>
            <person name="Fiebig A."/>
        </authorList>
    </citation>
    <scope>NUCLEOTIDE SEQUENCE</scope>
</reference>
<evidence type="ECO:0000256" key="3">
    <source>
        <dbReference type="ARBA" id="ARBA00023235"/>
    </source>
</evidence>
<dbReference type="CDD" id="cd02570">
    <property type="entry name" value="PseudoU_synth_EcTruA"/>
    <property type="match status" value="1"/>
</dbReference>
<dbReference type="Pfam" id="PF01416">
    <property type="entry name" value="PseudoU_synth_1"/>
    <property type="match status" value="2"/>
</dbReference>
<dbReference type="OrthoDB" id="271910at2759"/>
<evidence type="ECO:0000259" key="5">
    <source>
        <dbReference type="PROSITE" id="PS50834"/>
    </source>
</evidence>
<dbReference type="InterPro" id="IPR004021">
    <property type="entry name" value="HIN200/IF120x"/>
</dbReference>
<proteinExistence type="inferred from homology"/>
<dbReference type="EC" id="5.4.99.12" evidence="4"/>
<accession>A0A7I8L7E8</accession>
<dbReference type="FunFam" id="3.30.70.580:FF:000001">
    <property type="entry name" value="tRNA pseudouridine synthase A"/>
    <property type="match status" value="1"/>
</dbReference>
<comment type="catalytic activity">
    <reaction evidence="4">
        <text>uridine(38/39/40) in tRNA = pseudouridine(38/39/40) in tRNA</text>
        <dbReference type="Rhea" id="RHEA:22376"/>
        <dbReference type="Rhea" id="RHEA-COMP:10085"/>
        <dbReference type="Rhea" id="RHEA-COMP:10087"/>
        <dbReference type="ChEBI" id="CHEBI:65314"/>
        <dbReference type="ChEBI" id="CHEBI:65315"/>
        <dbReference type="EC" id="5.4.99.12"/>
    </reaction>
</comment>
<dbReference type="Gene3D" id="3.30.70.660">
    <property type="entry name" value="Pseudouridine synthase I, catalytic domain, C-terminal subdomain"/>
    <property type="match status" value="1"/>
</dbReference>
<dbReference type="PANTHER" id="PTHR11142:SF0">
    <property type="entry name" value="TRNA PSEUDOURIDINE SYNTHASE-LIKE 1"/>
    <property type="match status" value="1"/>
</dbReference>
<dbReference type="Gene3D" id="3.30.70.580">
    <property type="entry name" value="Pseudouridine synthase I, catalytic domain, N-terminal subdomain"/>
    <property type="match status" value="1"/>
</dbReference>
<dbReference type="AlphaFoldDB" id="A0A7I8L7E8"/>
<gene>
    <name evidence="6" type="ORF">SI8410_12016468</name>
</gene>
<evidence type="ECO:0000313" key="6">
    <source>
        <dbReference type="EMBL" id="CAA7405790.1"/>
    </source>
</evidence>
<dbReference type="NCBIfam" id="TIGR00071">
    <property type="entry name" value="hisT_truA"/>
    <property type="match status" value="1"/>
</dbReference>
<dbReference type="InterPro" id="IPR020103">
    <property type="entry name" value="PsdUridine_synth_cat_dom_sf"/>
</dbReference>
<dbReference type="PANTHER" id="PTHR11142">
    <property type="entry name" value="PSEUDOURIDYLATE SYNTHASE"/>
    <property type="match status" value="1"/>
</dbReference>
<dbReference type="EMBL" id="LR746275">
    <property type="protein sequence ID" value="CAA7405790.1"/>
    <property type="molecule type" value="Genomic_DNA"/>
</dbReference>
<comment type="similarity">
    <text evidence="1 4">Belongs to the tRNA pseudouridine synthase TruA family.</text>
</comment>
<dbReference type="InterPro" id="IPR020097">
    <property type="entry name" value="PsdUridine_synth_TruA_a/b_dom"/>
</dbReference>
<dbReference type="Proteomes" id="UP000663760">
    <property type="component" value="Chromosome 12"/>
</dbReference>
<dbReference type="GO" id="GO:0031119">
    <property type="term" value="P:tRNA pseudouridine synthesis"/>
    <property type="evidence" value="ECO:0007669"/>
    <property type="project" value="TreeGrafter"/>
</dbReference>
<organism evidence="6 7">
    <name type="scientific">Spirodela intermedia</name>
    <name type="common">Intermediate duckweed</name>
    <dbReference type="NCBI Taxonomy" id="51605"/>
    <lineage>
        <taxon>Eukaryota</taxon>
        <taxon>Viridiplantae</taxon>
        <taxon>Streptophyta</taxon>
        <taxon>Embryophyta</taxon>
        <taxon>Tracheophyta</taxon>
        <taxon>Spermatophyta</taxon>
        <taxon>Magnoliopsida</taxon>
        <taxon>Liliopsida</taxon>
        <taxon>Araceae</taxon>
        <taxon>Lemnoideae</taxon>
        <taxon>Spirodela</taxon>
    </lineage>
</organism>
<evidence type="ECO:0000256" key="4">
    <source>
        <dbReference type="RuleBase" id="RU003792"/>
    </source>
</evidence>
<evidence type="ECO:0000256" key="2">
    <source>
        <dbReference type="ARBA" id="ARBA00022694"/>
    </source>
</evidence>
<evidence type="ECO:0000256" key="1">
    <source>
        <dbReference type="ARBA" id="ARBA00009375"/>
    </source>
</evidence>
<dbReference type="InterPro" id="IPR020094">
    <property type="entry name" value="TruA/RsuA/RluB/E/F_N"/>
</dbReference>
<feature type="domain" description="HIN-200" evidence="5">
    <location>
        <begin position="119"/>
        <end position="176"/>
    </location>
</feature>
<dbReference type="HAMAP" id="MF_00171">
    <property type="entry name" value="TruA"/>
    <property type="match status" value="1"/>
</dbReference>
<evidence type="ECO:0000313" key="7">
    <source>
        <dbReference type="Proteomes" id="UP000663760"/>
    </source>
</evidence>
<keyword evidence="7" id="KW-1185">Reference proteome</keyword>
<dbReference type="SUPFAM" id="SSF55120">
    <property type="entry name" value="Pseudouridine synthase"/>
    <property type="match status" value="1"/>
</dbReference>
<sequence>MAGAAVAFAHHLPARFSRSKYGCRSCYSRGVDGETEGSHSVGNLGLPTKLHKWRMVIAYDGTSFSGWQYQESPPTVQCIIEKALMCITKLDRKELCLVGASRTDTGVHAWGQVAHFVTPFVYENLENFHCAINGLLPPDIRVREISPAGPQFHARFSTESKIYHYKIYNDPIMDPFQFRYAYHSAYKLNPSSMREAARYFVGEHDFSSFANASHNDRVPNPVKEIFRFDVVEAGPILQLEVEGSGFLFRQVRNMAALLIQVGREALPPDVVPKILAARDRRVLAKYALLAPPHGLCLMSVNYREGTLEAPTSVSFGRLRTYSKDSSIQCFTSIGVHIGLQLLMHIYLMKYCLTFNIKSMLLLLSTKNILSCQYLTKITSSDDSNFSHIE</sequence>
<dbReference type="InterPro" id="IPR001406">
    <property type="entry name" value="PsdUridine_synth_TruA"/>
</dbReference>
<dbReference type="InterPro" id="IPR020095">
    <property type="entry name" value="PsdUridine_synth_TruA_C"/>
</dbReference>
<dbReference type="PROSITE" id="PS50834">
    <property type="entry name" value="HIN_200"/>
    <property type="match status" value="1"/>
</dbReference>
<dbReference type="GO" id="GO:0003723">
    <property type="term" value="F:RNA binding"/>
    <property type="evidence" value="ECO:0007669"/>
    <property type="project" value="InterPro"/>
</dbReference>